<dbReference type="PANTHER" id="PTHR33927:SF5">
    <property type="entry name" value="ENZYME, PUTATIVE (AFU_ORTHOLOGUE AFUA_8G01222)-RELATED"/>
    <property type="match status" value="1"/>
</dbReference>
<feature type="transmembrane region" description="Helical" evidence="1">
    <location>
        <begin position="117"/>
        <end position="137"/>
    </location>
</feature>
<feature type="transmembrane region" description="Helical" evidence="1">
    <location>
        <begin position="65"/>
        <end position="86"/>
    </location>
</feature>
<feature type="transmembrane region" description="Helical" evidence="1">
    <location>
        <begin position="157"/>
        <end position="178"/>
    </location>
</feature>
<dbReference type="OrthoDB" id="3142841at2759"/>
<proteinExistence type="predicted"/>
<dbReference type="InterPro" id="IPR052979">
    <property type="entry name" value="Adenylate-forming_domain"/>
</dbReference>
<accession>A0A6A5SE62</accession>
<evidence type="ECO:0008006" key="4">
    <source>
        <dbReference type="Google" id="ProtNLM"/>
    </source>
</evidence>
<evidence type="ECO:0000313" key="3">
    <source>
        <dbReference type="Proteomes" id="UP000800038"/>
    </source>
</evidence>
<gene>
    <name evidence="2" type="ORF">EJ02DRAFT_411254</name>
</gene>
<feature type="transmembrane region" description="Helical" evidence="1">
    <location>
        <begin position="38"/>
        <end position="58"/>
    </location>
</feature>
<feature type="transmembrane region" description="Helical" evidence="1">
    <location>
        <begin position="92"/>
        <end position="110"/>
    </location>
</feature>
<feature type="transmembrane region" description="Helical" evidence="1">
    <location>
        <begin position="198"/>
        <end position="217"/>
    </location>
</feature>
<dbReference type="Proteomes" id="UP000800038">
    <property type="component" value="Unassembled WGS sequence"/>
</dbReference>
<keyword evidence="1" id="KW-1133">Transmembrane helix</keyword>
<evidence type="ECO:0000256" key="1">
    <source>
        <dbReference type="SAM" id="Phobius"/>
    </source>
</evidence>
<feature type="transmembrane region" description="Helical" evidence="1">
    <location>
        <begin position="229"/>
        <end position="246"/>
    </location>
</feature>
<name>A0A6A5SE62_9PLEO</name>
<dbReference type="PANTHER" id="PTHR33927">
    <property type="entry name" value="TRANSMEMBRANE PROTEIN"/>
    <property type="match status" value="1"/>
</dbReference>
<keyword evidence="1" id="KW-0472">Membrane</keyword>
<sequence>MSLGAASYGIRPESVVALKTPATHRQRYQRLWLHWFTAYRILIWLTSATNLAILIALVRRSIDGPGFSLVGPLIATAANIFAAVLIRQEEVISVSFAIVAKTPASLPLAVRRIIADFHHYGGVHIGCSVSALLWYFLFVIFNTTSFVDNAKKGLTTGWLWADILTCYAFLLAILMVCVTAHPRLRVRFHNTFERIHRFGGWVALLVLWVNAGVSSHPPEGGSTLMYKNAAVWLLAATTFLIILPWLRIRRIPITAAAVSAREVKLMFPYANMPYTCTARFSLNPLTEWHAFATIPTPDAQSAYILISQAGDWTKSLIQNPPTHIWMRQPPAQNFLAFAPLFSSLLFVGTGAGIGPLLSLLSSPTIKLMRAQGRQIRVMWCVHDPDNAHWGFVQDIIRAVDPMPKIFDSREGRPDLQFEVNYMREICGIEAVMIVSNAKVTRDMVETIKGKGGAAYGAVFDS</sequence>
<keyword evidence="1" id="KW-0812">Transmembrane</keyword>
<feature type="transmembrane region" description="Helical" evidence="1">
    <location>
        <begin position="334"/>
        <end position="360"/>
    </location>
</feature>
<organism evidence="2 3">
    <name type="scientific">Clathrospora elynae</name>
    <dbReference type="NCBI Taxonomy" id="706981"/>
    <lineage>
        <taxon>Eukaryota</taxon>
        <taxon>Fungi</taxon>
        <taxon>Dikarya</taxon>
        <taxon>Ascomycota</taxon>
        <taxon>Pezizomycotina</taxon>
        <taxon>Dothideomycetes</taxon>
        <taxon>Pleosporomycetidae</taxon>
        <taxon>Pleosporales</taxon>
        <taxon>Diademaceae</taxon>
        <taxon>Clathrospora</taxon>
    </lineage>
</organism>
<protein>
    <recommendedName>
        <fullName evidence="4">FAD-binding FR-type domain-containing protein</fullName>
    </recommendedName>
</protein>
<keyword evidence="3" id="KW-1185">Reference proteome</keyword>
<evidence type="ECO:0000313" key="2">
    <source>
        <dbReference type="EMBL" id="KAF1938000.1"/>
    </source>
</evidence>
<dbReference type="EMBL" id="ML976118">
    <property type="protein sequence ID" value="KAF1938000.1"/>
    <property type="molecule type" value="Genomic_DNA"/>
</dbReference>
<dbReference type="AlphaFoldDB" id="A0A6A5SE62"/>
<reference evidence="2" key="1">
    <citation type="journal article" date="2020" name="Stud. Mycol.">
        <title>101 Dothideomycetes genomes: a test case for predicting lifestyles and emergence of pathogens.</title>
        <authorList>
            <person name="Haridas S."/>
            <person name="Albert R."/>
            <person name="Binder M."/>
            <person name="Bloem J."/>
            <person name="Labutti K."/>
            <person name="Salamov A."/>
            <person name="Andreopoulos B."/>
            <person name="Baker S."/>
            <person name="Barry K."/>
            <person name="Bills G."/>
            <person name="Bluhm B."/>
            <person name="Cannon C."/>
            <person name="Castanera R."/>
            <person name="Culley D."/>
            <person name="Daum C."/>
            <person name="Ezra D."/>
            <person name="Gonzalez J."/>
            <person name="Henrissat B."/>
            <person name="Kuo A."/>
            <person name="Liang C."/>
            <person name="Lipzen A."/>
            <person name="Lutzoni F."/>
            <person name="Magnuson J."/>
            <person name="Mondo S."/>
            <person name="Nolan M."/>
            <person name="Ohm R."/>
            <person name="Pangilinan J."/>
            <person name="Park H.-J."/>
            <person name="Ramirez L."/>
            <person name="Alfaro M."/>
            <person name="Sun H."/>
            <person name="Tritt A."/>
            <person name="Yoshinaga Y."/>
            <person name="Zwiers L.-H."/>
            <person name="Turgeon B."/>
            <person name="Goodwin S."/>
            <person name="Spatafora J."/>
            <person name="Crous P."/>
            <person name="Grigoriev I."/>
        </authorList>
    </citation>
    <scope>NUCLEOTIDE SEQUENCE</scope>
    <source>
        <strain evidence="2">CBS 161.51</strain>
    </source>
</reference>